<dbReference type="Pfam" id="PF13560">
    <property type="entry name" value="HTH_31"/>
    <property type="match status" value="1"/>
</dbReference>
<dbReference type="PANTHER" id="PTHR35010">
    <property type="entry name" value="BLL4672 PROTEIN-RELATED"/>
    <property type="match status" value="1"/>
</dbReference>
<protein>
    <submittedName>
        <fullName evidence="2">Helix-turn-helix transcriptional regulator</fullName>
    </submittedName>
</protein>
<dbReference type="Pfam" id="PF17765">
    <property type="entry name" value="MLTR_LBD"/>
    <property type="match status" value="1"/>
</dbReference>
<dbReference type="Gene3D" id="3.30.450.180">
    <property type="match status" value="1"/>
</dbReference>
<evidence type="ECO:0000313" key="3">
    <source>
        <dbReference type="Proteomes" id="UP001556220"/>
    </source>
</evidence>
<dbReference type="RefSeq" id="WP_367853804.1">
    <property type="nucleotide sequence ID" value="NZ_JBFOHK010000002.1"/>
</dbReference>
<dbReference type="EMBL" id="JBFOHK010000002">
    <property type="protein sequence ID" value="MEW9571727.1"/>
    <property type="molecule type" value="Genomic_DNA"/>
</dbReference>
<accession>A0ABV3QEL2</accession>
<dbReference type="InterPro" id="IPR010982">
    <property type="entry name" value="Lambda_DNA-bd_dom_sf"/>
</dbReference>
<dbReference type="SUPFAM" id="SSF47413">
    <property type="entry name" value="lambda repressor-like DNA-binding domains"/>
    <property type="match status" value="1"/>
</dbReference>
<feature type="domain" description="HTH cro/C1-type" evidence="1">
    <location>
        <begin position="13"/>
        <end position="85"/>
    </location>
</feature>
<sequence>MQHSRQRTELKAFLRARRAALAPEAMGLPRGGRRLTPGLRREEVAVLAEVGVTWYTWLEQGRAINVSAAALARIARALRLDATDEAYLFSLAGLARAEPVRNHVVLPPTMQGVLDLYQAPAFVLDPAFDVLACNAMAERLYQFREFHGRFAANHLWNAFMNPARRRLYEPCFEPGMLNLLGIFRVNQAAHPDDPRFDALIEALAEASTDFLALWQRHQVAPLTAWIAHFRHPEFGEVRVHSNRFPLRDADGTASGATAFFFVPEDAATAASFARIARRLQRSGEAAAAPA</sequence>
<keyword evidence="3" id="KW-1185">Reference proteome</keyword>
<dbReference type="SMART" id="SM00530">
    <property type="entry name" value="HTH_XRE"/>
    <property type="match status" value="1"/>
</dbReference>
<dbReference type="InterPro" id="IPR001387">
    <property type="entry name" value="Cro/C1-type_HTH"/>
</dbReference>
<gene>
    <name evidence="2" type="ORF">ABQJ54_08180</name>
</gene>
<reference evidence="2 3" key="1">
    <citation type="submission" date="2024-06" db="EMBL/GenBank/DDBJ databases">
        <authorList>
            <person name="Woo H."/>
        </authorList>
    </citation>
    <scope>NUCLEOTIDE SEQUENCE [LARGE SCALE GENOMIC DNA]</scope>
    <source>
        <strain evidence="2 3">Si-c</strain>
    </source>
</reference>
<comment type="caution">
    <text evidence="2">The sequence shown here is derived from an EMBL/GenBank/DDBJ whole genome shotgun (WGS) entry which is preliminary data.</text>
</comment>
<dbReference type="InterPro" id="IPR041413">
    <property type="entry name" value="MLTR_LBD"/>
</dbReference>
<evidence type="ECO:0000259" key="1">
    <source>
        <dbReference type="SMART" id="SM00530"/>
    </source>
</evidence>
<organism evidence="2 3">
    <name type="scientific">Rhodanobacter lycopersici</name>
    <dbReference type="NCBI Taxonomy" id="3162487"/>
    <lineage>
        <taxon>Bacteria</taxon>
        <taxon>Pseudomonadati</taxon>
        <taxon>Pseudomonadota</taxon>
        <taxon>Gammaproteobacteria</taxon>
        <taxon>Lysobacterales</taxon>
        <taxon>Rhodanobacteraceae</taxon>
        <taxon>Rhodanobacter</taxon>
    </lineage>
</organism>
<dbReference type="Proteomes" id="UP001556220">
    <property type="component" value="Unassembled WGS sequence"/>
</dbReference>
<evidence type="ECO:0000313" key="2">
    <source>
        <dbReference type="EMBL" id="MEW9571727.1"/>
    </source>
</evidence>
<dbReference type="Gene3D" id="1.10.260.40">
    <property type="entry name" value="lambda repressor-like DNA-binding domains"/>
    <property type="match status" value="1"/>
</dbReference>
<name>A0ABV3QEL2_9GAMM</name>
<proteinExistence type="predicted"/>